<evidence type="ECO:0000256" key="2">
    <source>
        <dbReference type="ARBA" id="ARBA00006432"/>
    </source>
</evidence>
<keyword evidence="7" id="KW-0460">Magnesium</keyword>
<evidence type="ECO:0000256" key="10">
    <source>
        <dbReference type="ARBA" id="ARBA00066616"/>
    </source>
</evidence>
<evidence type="ECO:0000256" key="5">
    <source>
        <dbReference type="ARBA" id="ARBA00022723"/>
    </source>
</evidence>
<dbReference type="InterPro" id="IPR025110">
    <property type="entry name" value="AMP-bd_C"/>
</dbReference>
<dbReference type="GO" id="GO:0006631">
    <property type="term" value="P:fatty acid metabolic process"/>
    <property type="evidence" value="ECO:0007669"/>
    <property type="project" value="UniProtKB-KW"/>
</dbReference>
<comment type="cofactor">
    <cofactor evidence="1">
        <name>Mg(2+)</name>
        <dbReference type="ChEBI" id="CHEBI:18420"/>
    </cofactor>
</comment>
<dbReference type="Gene3D" id="3.40.50.12780">
    <property type="entry name" value="N-terminal domain of ligase-like"/>
    <property type="match status" value="1"/>
</dbReference>
<accession>A0A1M7GWR9</accession>
<dbReference type="PROSITE" id="PS00455">
    <property type="entry name" value="AMP_BINDING"/>
    <property type="match status" value="1"/>
</dbReference>
<reference evidence="14 15" key="1">
    <citation type="submission" date="2016-11" db="EMBL/GenBank/DDBJ databases">
        <authorList>
            <person name="Jaros S."/>
            <person name="Januszkiewicz K."/>
            <person name="Wedrychowicz H."/>
        </authorList>
    </citation>
    <scope>NUCLEOTIDE SEQUENCE [LARGE SCALE GENOMIC DNA]</scope>
    <source>
        <strain evidence="14 15">DSM 29589</strain>
    </source>
</reference>
<dbReference type="InterPro" id="IPR042099">
    <property type="entry name" value="ANL_N_sf"/>
</dbReference>
<organism evidence="14 15">
    <name type="scientific">Roseovarius pacificus</name>
    <dbReference type="NCBI Taxonomy" id="337701"/>
    <lineage>
        <taxon>Bacteria</taxon>
        <taxon>Pseudomonadati</taxon>
        <taxon>Pseudomonadota</taxon>
        <taxon>Alphaproteobacteria</taxon>
        <taxon>Rhodobacterales</taxon>
        <taxon>Roseobacteraceae</taxon>
        <taxon>Roseovarius</taxon>
    </lineage>
</organism>
<evidence type="ECO:0000256" key="11">
    <source>
        <dbReference type="ARBA" id="ARBA00067668"/>
    </source>
</evidence>
<dbReference type="EMBL" id="FRBR01000011">
    <property type="protein sequence ID" value="SHM20309.1"/>
    <property type="molecule type" value="Genomic_DNA"/>
</dbReference>
<dbReference type="InterPro" id="IPR020845">
    <property type="entry name" value="AMP-binding_CS"/>
</dbReference>
<dbReference type="SUPFAM" id="SSF56801">
    <property type="entry name" value="Acetyl-CoA synthetase-like"/>
    <property type="match status" value="1"/>
</dbReference>
<evidence type="ECO:0000256" key="9">
    <source>
        <dbReference type="ARBA" id="ARBA00051915"/>
    </source>
</evidence>
<evidence type="ECO:0000256" key="1">
    <source>
        <dbReference type="ARBA" id="ARBA00001946"/>
    </source>
</evidence>
<dbReference type="InterPro" id="IPR000873">
    <property type="entry name" value="AMP-dep_synth/lig_dom"/>
</dbReference>
<dbReference type="AlphaFoldDB" id="A0A1M7GWR9"/>
<dbReference type="GO" id="GO:0016874">
    <property type="term" value="F:ligase activity"/>
    <property type="evidence" value="ECO:0007669"/>
    <property type="project" value="UniProtKB-KW"/>
</dbReference>
<evidence type="ECO:0000256" key="6">
    <source>
        <dbReference type="ARBA" id="ARBA00022832"/>
    </source>
</evidence>
<proteinExistence type="inferred from homology"/>
<feature type="domain" description="AMP-binding enzyme C-terminal" evidence="13">
    <location>
        <begin position="444"/>
        <end position="518"/>
    </location>
</feature>
<dbReference type="Pfam" id="PF00501">
    <property type="entry name" value="AMP-binding"/>
    <property type="match status" value="1"/>
</dbReference>
<dbReference type="PANTHER" id="PTHR43859">
    <property type="entry name" value="ACYL-ACTIVATING ENZYME"/>
    <property type="match status" value="1"/>
</dbReference>
<keyword evidence="5" id="KW-0479">Metal-binding</keyword>
<evidence type="ECO:0000259" key="12">
    <source>
        <dbReference type="Pfam" id="PF00501"/>
    </source>
</evidence>
<name>A0A1M7GWR9_9RHOB</name>
<dbReference type="Gene3D" id="3.30.300.30">
    <property type="match status" value="1"/>
</dbReference>
<dbReference type="EC" id="6.2.1.44" evidence="10"/>
<dbReference type="FunFam" id="3.30.300.30:FF:000008">
    <property type="entry name" value="2,3-dihydroxybenzoate-AMP ligase"/>
    <property type="match status" value="1"/>
</dbReference>
<dbReference type="RefSeq" id="WP_073036006.1">
    <property type="nucleotide sequence ID" value="NZ_BMLR01000012.1"/>
</dbReference>
<keyword evidence="4" id="KW-0436">Ligase</keyword>
<keyword evidence="6" id="KW-0276">Fatty acid metabolism</keyword>
<dbReference type="Pfam" id="PF13193">
    <property type="entry name" value="AMP-binding_C"/>
    <property type="match status" value="1"/>
</dbReference>
<feature type="domain" description="AMP-dependent synthetase/ligase" evidence="12">
    <location>
        <begin position="23"/>
        <end position="394"/>
    </location>
</feature>
<dbReference type="Proteomes" id="UP000183974">
    <property type="component" value="Unassembled WGS sequence"/>
</dbReference>
<evidence type="ECO:0000256" key="4">
    <source>
        <dbReference type="ARBA" id="ARBA00022598"/>
    </source>
</evidence>
<evidence type="ECO:0000256" key="7">
    <source>
        <dbReference type="ARBA" id="ARBA00022842"/>
    </source>
</evidence>
<keyword evidence="8" id="KW-0443">Lipid metabolism</keyword>
<evidence type="ECO:0000256" key="3">
    <source>
        <dbReference type="ARBA" id="ARBA00011738"/>
    </source>
</evidence>
<dbReference type="PANTHER" id="PTHR43859:SF4">
    <property type="entry name" value="BUTANOATE--COA LIGASE AAE1-RELATED"/>
    <property type="match status" value="1"/>
</dbReference>
<evidence type="ECO:0000313" key="15">
    <source>
        <dbReference type="Proteomes" id="UP000183974"/>
    </source>
</evidence>
<evidence type="ECO:0000313" key="14">
    <source>
        <dbReference type="EMBL" id="SHM20309.1"/>
    </source>
</evidence>
<evidence type="ECO:0000256" key="8">
    <source>
        <dbReference type="ARBA" id="ARBA00023098"/>
    </source>
</evidence>
<protein>
    <recommendedName>
        <fullName evidence="11">3-methylmercaptopropionyl-CoA ligase</fullName>
        <ecNumber evidence="10">6.2.1.44</ecNumber>
    </recommendedName>
</protein>
<evidence type="ECO:0000259" key="13">
    <source>
        <dbReference type="Pfam" id="PF13193"/>
    </source>
</evidence>
<dbReference type="STRING" id="337701.SAMN05444398_111104"/>
<gene>
    <name evidence="14" type="ORF">SAMN05444398_111104</name>
</gene>
<dbReference type="OrthoDB" id="6187882at2"/>
<comment type="catalytic activity">
    <reaction evidence="9">
        <text>3-(methylsulfanyl)propanoate + ATP + CoA = 3-(methylsulfanyl)propanoyl-CoA + AMP + diphosphate</text>
        <dbReference type="Rhea" id="RHEA:43052"/>
        <dbReference type="ChEBI" id="CHEBI:30616"/>
        <dbReference type="ChEBI" id="CHEBI:33019"/>
        <dbReference type="ChEBI" id="CHEBI:49016"/>
        <dbReference type="ChEBI" id="CHEBI:57287"/>
        <dbReference type="ChEBI" id="CHEBI:82815"/>
        <dbReference type="ChEBI" id="CHEBI:456215"/>
        <dbReference type="EC" id="6.2.1.44"/>
    </reaction>
    <physiologicalReaction direction="left-to-right" evidence="9">
        <dbReference type="Rhea" id="RHEA:43053"/>
    </physiologicalReaction>
</comment>
<keyword evidence="15" id="KW-1185">Reference proteome</keyword>
<dbReference type="GO" id="GO:0046872">
    <property type="term" value="F:metal ion binding"/>
    <property type="evidence" value="ECO:0007669"/>
    <property type="project" value="UniProtKB-KW"/>
</dbReference>
<dbReference type="InterPro" id="IPR045851">
    <property type="entry name" value="AMP-bd_C_sf"/>
</dbReference>
<comment type="subunit">
    <text evidence="3">Homodimer.</text>
</comment>
<sequence>MRDEAYLAPRDANFRPLTPLDFLERAVSSYSDRAAVIWRNQSWSYGEFNGIVREFAAWLEAQGVGQGDVVSMMCSNRPEMLAAHYAVPMLGATLNSINTRLDEETVEYILGHCKSRLVIADPMCKPVAEAAAKEVGLPCIGLAPDGRNMATGLALLGAAPALAADMTARITDEWQPIALNYTSGTTSHPKGAVLHHRGAYLNALGNMLALGFNERTVYLWILPMFHCNGWCHTWAVTAAGGVHVCLDQVDPTEIFQTIESAGVTHMACAPVVLYMLLNHEARGLRDPAKRVTVATGGAAPTSTLISQMDEMGFGFIHLYGLTECYGPVSLRTLDESEEVLETSERANLLARQGSRHVAANRIRVVDEAMNAVPLDGNTIGEIVLQGNTLMAGYLGDSQATEDAFRDGVFHTGDLAVMHPDGQIEIKDRAKDIIISGGENISSLEVENVLHLHPAVMLAAVVAKPHPKWGEVPCAFIEIRSGWSVEPEELRLFCRARLAHFKVPREIVFAELPKTATGKIMKFELRHQTSEQGS</sequence>
<comment type="similarity">
    <text evidence="2">Belongs to the ATP-dependent AMP-binding enzyme family.</text>
</comment>